<dbReference type="GO" id="GO:0006094">
    <property type="term" value="P:gluconeogenesis"/>
    <property type="evidence" value="ECO:0007669"/>
    <property type="project" value="UniProtKB-UniRule"/>
</dbReference>
<organism evidence="5 6">
    <name type="scientific">Lachnospira eligens</name>
    <dbReference type="NCBI Taxonomy" id="39485"/>
    <lineage>
        <taxon>Bacteria</taxon>
        <taxon>Bacillati</taxon>
        <taxon>Bacillota</taxon>
        <taxon>Clostridia</taxon>
        <taxon>Lachnospirales</taxon>
        <taxon>Lachnospiraceae</taxon>
        <taxon>Lachnospira</taxon>
    </lineage>
</organism>
<dbReference type="InterPro" id="IPR029052">
    <property type="entry name" value="Metallo-depent_PP-like"/>
</dbReference>
<dbReference type="EC" id="3.1.3.11" evidence="4"/>
<evidence type="ECO:0000256" key="2">
    <source>
        <dbReference type="ARBA" id="ARBA00023211"/>
    </source>
</evidence>
<dbReference type="InterPro" id="IPR009164">
    <property type="entry name" value="FBPtase_class3"/>
</dbReference>
<keyword evidence="3 4" id="KW-0119">Carbohydrate metabolism</keyword>
<keyword evidence="1 4" id="KW-0378">Hydrolase</keyword>
<dbReference type="HAMAP" id="MF_01854">
    <property type="entry name" value="FBPase_class3"/>
    <property type="match status" value="1"/>
</dbReference>
<dbReference type="EMBL" id="CZBU01000001">
    <property type="protein sequence ID" value="CUQ75284.1"/>
    <property type="molecule type" value="Genomic_DNA"/>
</dbReference>
<evidence type="ECO:0000313" key="6">
    <source>
        <dbReference type="Proteomes" id="UP000095621"/>
    </source>
</evidence>
<dbReference type="AlphaFoldDB" id="A0A174YJH5"/>
<protein>
    <recommendedName>
        <fullName evidence="4">Fructose-1,6-bisphosphatase class 3</fullName>
        <shortName evidence="4">FBPase class 3</shortName>
        <ecNumber evidence="4">3.1.3.11</ecNumber>
    </recommendedName>
    <alternativeName>
        <fullName evidence="4">D-fructose-1,6-bisphosphate 1-phosphohydrolase class 3</fullName>
    </alternativeName>
</protein>
<gene>
    <name evidence="4 5" type="primary">fbp</name>
    <name evidence="5" type="ORF">ERS852490_00424</name>
</gene>
<dbReference type="Pfam" id="PF06874">
    <property type="entry name" value="FBPase_2"/>
    <property type="match status" value="1"/>
</dbReference>
<dbReference type="SUPFAM" id="SSF56300">
    <property type="entry name" value="Metallo-dependent phosphatases"/>
    <property type="match status" value="1"/>
</dbReference>
<comment type="catalytic activity">
    <reaction evidence="4">
        <text>beta-D-fructose 1,6-bisphosphate + H2O = beta-D-fructose 6-phosphate + phosphate</text>
        <dbReference type="Rhea" id="RHEA:11064"/>
        <dbReference type="ChEBI" id="CHEBI:15377"/>
        <dbReference type="ChEBI" id="CHEBI:32966"/>
        <dbReference type="ChEBI" id="CHEBI:43474"/>
        <dbReference type="ChEBI" id="CHEBI:57634"/>
        <dbReference type="EC" id="3.1.3.11"/>
    </reaction>
</comment>
<reference evidence="5 6" key="1">
    <citation type="submission" date="2015-09" db="EMBL/GenBank/DDBJ databases">
        <authorList>
            <consortium name="Pathogen Informatics"/>
        </authorList>
    </citation>
    <scope>NUCLEOTIDE SEQUENCE [LARGE SCALE GENOMIC DNA]</scope>
    <source>
        <strain evidence="5 6">2789STDY5834875</strain>
    </source>
</reference>
<comment type="pathway">
    <text evidence="4">Carbohydrate biosynthesis; gluconeogenesis.</text>
</comment>
<dbReference type="Proteomes" id="UP000095621">
    <property type="component" value="Unassembled WGS sequence"/>
</dbReference>
<evidence type="ECO:0000313" key="5">
    <source>
        <dbReference type="EMBL" id="CUQ75284.1"/>
    </source>
</evidence>
<dbReference type="RefSeq" id="WP_055214315.1">
    <property type="nucleotide sequence ID" value="NZ_CZBU01000001.1"/>
</dbReference>
<evidence type="ECO:0000256" key="1">
    <source>
        <dbReference type="ARBA" id="ARBA00022801"/>
    </source>
</evidence>
<comment type="cofactor">
    <cofactor evidence="4">
        <name>Mn(2+)</name>
        <dbReference type="ChEBI" id="CHEBI:29035"/>
    </cofactor>
</comment>
<dbReference type="GO" id="GO:0042132">
    <property type="term" value="F:fructose 1,6-bisphosphate 1-phosphatase activity"/>
    <property type="evidence" value="ECO:0007669"/>
    <property type="project" value="UniProtKB-UniRule"/>
</dbReference>
<proteinExistence type="inferred from homology"/>
<evidence type="ECO:0000256" key="3">
    <source>
        <dbReference type="ARBA" id="ARBA00023277"/>
    </source>
</evidence>
<sequence>MKEYDKYLKLLKEKYPTKQSVYRELINLNAIMNLPKGTEHFMSDLHGEYDAFYHIINNCSGVIREKVAMLYGDELTVYEQQELCTLIYYPREKLSILMDENKVNDEWYRNVLNQLIQIAKLLSSKYTRSKVRKAMPVDFAYIIDELIHAQKDEDDNRSVYHRQIMETILSLHNGDEFLVALTDLIKRLAVDHLHILGDIYDRGAHADKILDLLMEHHSVDIQWGNHDILWMGAFCGNPVCMALVVRNNIKYKTMSILENGYGISLRFLLQFAVNTYSDKNVDDAVYKAISVILFKLEGQLIKRHPEYRMEGRLLLDKMNLDKGTVRIGDKDYFLNTNEFPTVDMNNPYELTMEEMFLMGRFRADFINSMALERHINFLYDKGSIYKIHNGNLLFHSCVPLDEQGVFDGIVVDCKSYSGREYLDYCESMVRQARTGDSDAVDFMWFLWSNILSPVTGRCIKTFERTFLDKDRNADYKKAIEEDKNPYYVQYENERICKMILREFNLYNENAHIINGHTPVRTKEGQHPVRAGGKLIVIDGGFCEGYHAATGIAGYTLIYNSHGMKIKEHHPFMSINMAINSNRDIESESQVVYVEKQRVFVKDTDNGKQIAEEINDLMNLLKVYNS</sequence>
<dbReference type="UniPathway" id="UPA00138"/>
<dbReference type="OrthoDB" id="9779903at2"/>
<evidence type="ECO:0000256" key="4">
    <source>
        <dbReference type="HAMAP-Rule" id="MF_01854"/>
    </source>
</evidence>
<accession>A0A174YJH5</accession>
<name>A0A174YJH5_9FIRM</name>
<dbReference type="Gene3D" id="3.60.21.10">
    <property type="match status" value="1"/>
</dbReference>
<comment type="similarity">
    <text evidence="4">Belongs to the FBPase class 3 family.</text>
</comment>
<keyword evidence="2 4" id="KW-0464">Manganese</keyword>